<feature type="domain" description="Immunoglobulin" evidence="2">
    <location>
        <begin position="531"/>
        <end position="597"/>
    </location>
</feature>
<dbReference type="SMART" id="SM00409">
    <property type="entry name" value="IG"/>
    <property type="match status" value="9"/>
</dbReference>
<evidence type="ECO:0000256" key="1">
    <source>
        <dbReference type="ARBA" id="ARBA00022729"/>
    </source>
</evidence>
<feature type="non-terminal residue" evidence="3">
    <location>
        <position position="1"/>
    </location>
</feature>
<protein>
    <recommendedName>
        <fullName evidence="2">Immunoglobulin domain-containing protein</fullName>
    </recommendedName>
</protein>
<dbReference type="InterPro" id="IPR003599">
    <property type="entry name" value="Ig_sub"/>
</dbReference>
<dbReference type="Proteomes" id="UP000269412">
    <property type="component" value="Unassembled WGS sequence"/>
</dbReference>
<feature type="domain" description="Immunoglobulin" evidence="2">
    <location>
        <begin position="883"/>
        <end position="949"/>
    </location>
</feature>
<dbReference type="RefSeq" id="WP_170146772.1">
    <property type="nucleotide sequence ID" value="NZ_RBIQ01000012.1"/>
</dbReference>
<sequence length="1047" mass="110772">FVSNEDAGQYVLTTIDGCITVINLNVSGNCDPGDTPISAEWKIGSSEYQEGNELENVNISADNGQEVKLSIVPNGISYKIILPTGGVIENLLGDYTIDYVNNDNAGTYILESNQGCSVSIDLSINTVVCDATTMRAEWSLDGGSTYNTAPDNNPITLDASTGDNVLLSMFPNSIDFTITYNGAEVYSGQGDYDLGNVTTSNSGDYIINAANGCSTTITLNVTDVTCDASTMRAEWSLDGGSTYNEAIDNLPVTIDAVTGNNVRLSMQPNNLNFTITYNGTEVYAGTGDYELGNVTTANSGDYIINAANGCSTTITLNVTDPVCDASTMKAEWSLDGGITYNEAIDNLPVTVPANTGDNVFLSMQPNNLNFTITYNGTEVYAGTGDYELGNVTTANSGDYIINAANGCSTTITLNVTDPVCDASTMKAEWSLDGGITYNEAIDNLPVTVPANTGDNVFLSMQPNGIDFTITYGGAEVYNGQGDYILGTVTTANSGDYLINAANGCSTTITLNVDCTAFTPNYTVNGTSNSGQTSITVTEGDSVQLGLVEGGNNYTITEPNGNVVNGSLNLGNITLSQQGNYIYTSNSGCTNNVNITVNELCPTGSVTPTYSINGTSGTPQNSITVTEGDNINLSLQQNGVNFTITQPNGTISNGDLNITSIALNQTGDYIYTTEVGCTATFNITVNELCPTGSVNPTYSINGTSGTPQNSITVTEGDNINLSLQQNGVNFTITQPNDTISNGDLNITSIALNQTGDYIYTTEVGCTTTFNITVNERCPTNGFTVQYTIDGAIGTGQDTITVIEGTPVVIGVEQDEIEYTVTLPNGIINSRPGALNLGNANINHTGEYTLTSTLGCSTSVTIIVSERCPVNGFTAQYNINGTVNSGLNTIEVNENSTLEIGITQENIDFTVTNPNGTLSNGVLTIDNVTSNHSGEYVLTSSAGCTTTLSVNVIPLTTNNTTALKDVKVYPNPVRDGNIYFSLEDFMNESLLINFYNIYGKLVSSNKIETNHDPEVSLNISILSEGTYIVEITRDKNNENAIKKVIKLKY</sequence>
<proteinExistence type="predicted"/>
<gene>
    <name evidence="3" type="ORF">CLV91_3179</name>
</gene>
<name>A0A495DTG2_9FLAO</name>
<reference evidence="3 4" key="1">
    <citation type="submission" date="2018-10" db="EMBL/GenBank/DDBJ databases">
        <title>Genomic Encyclopedia of Archaeal and Bacterial Type Strains, Phase II (KMG-II): from individual species to whole genera.</title>
        <authorList>
            <person name="Goeker M."/>
        </authorList>
    </citation>
    <scope>NUCLEOTIDE SEQUENCE [LARGE SCALE GENOMIC DNA]</scope>
    <source>
        <strain evidence="3 4">DSM 25230</strain>
    </source>
</reference>
<feature type="domain" description="Immunoglobulin" evidence="2">
    <location>
        <begin position="619"/>
        <end position="685"/>
    </location>
</feature>
<feature type="domain" description="Immunoglobulin" evidence="2">
    <location>
        <begin position="251"/>
        <end position="319"/>
    </location>
</feature>
<evidence type="ECO:0000313" key="3">
    <source>
        <dbReference type="EMBL" id="RKR07192.1"/>
    </source>
</evidence>
<feature type="domain" description="Immunoglobulin" evidence="2">
    <location>
        <begin position="707"/>
        <end position="773"/>
    </location>
</feature>
<dbReference type="EMBL" id="RBIQ01000012">
    <property type="protein sequence ID" value="RKR07192.1"/>
    <property type="molecule type" value="Genomic_DNA"/>
</dbReference>
<feature type="domain" description="Immunoglobulin" evidence="2">
    <location>
        <begin position="348"/>
        <end position="416"/>
    </location>
</feature>
<feature type="domain" description="Immunoglobulin" evidence="2">
    <location>
        <begin position="154"/>
        <end position="222"/>
    </location>
</feature>
<evidence type="ECO:0000313" key="4">
    <source>
        <dbReference type="Proteomes" id="UP000269412"/>
    </source>
</evidence>
<evidence type="ECO:0000259" key="2">
    <source>
        <dbReference type="SMART" id="SM00409"/>
    </source>
</evidence>
<dbReference type="Pfam" id="PF18962">
    <property type="entry name" value="Por_Secre_tail"/>
    <property type="match status" value="1"/>
</dbReference>
<dbReference type="InterPro" id="IPR026444">
    <property type="entry name" value="Secre_tail"/>
</dbReference>
<organism evidence="3 4">
    <name type="scientific">Maribacter vaceletii</name>
    <dbReference type="NCBI Taxonomy" id="1206816"/>
    <lineage>
        <taxon>Bacteria</taxon>
        <taxon>Pseudomonadati</taxon>
        <taxon>Bacteroidota</taxon>
        <taxon>Flavobacteriia</taxon>
        <taxon>Flavobacteriales</taxon>
        <taxon>Flavobacteriaceae</taxon>
        <taxon>Maribacter</taxon>
    </lineage>
</organism>
<dbReference type="AlphaFoldDB" id="A0A495DTG2"/>
<comment type="caution">
    <text evidence="3">The sequence shown here is derived from an EMBL/GenBank/DDBJ whole genome shotgun (WGS) entry which is preliminary data.</text>
</comment>
<accession>A0A495DTG2</accession>
<feature type="domain" description="Immunoglobulin" evidence="2">
    <location>
        <begin position="445"/>
        <end position="513"/>
    </location>
</feature>
<feature type="domain" description="Immunoglobulin" evidence="2">
    <location>
        <begin position="795"/>
        <end position="863"/>
    </location>
</feature>
<keyword evidence="4" id="KW-1185">Reference proteome</keyword>
<keyword evidence="1" id="KW-0732">Signal</keyword>